<protein>
    <submittedName>
        <fullName evidence="2">Starch-binding associating with outer membrane</fullName>
    </submittedName>
</protein>
<evidence type="ECO:0000313" key="3">
    <source>
        <dbReference type="Proteomes" id="UP000184041"/>
    </source>
</evidence>
<sequence>MKLINSLTKIVAVAGSFMMLVSCTDDFDSINTNPSLVTPEVMDGDMLLTKVLKNSVFSTYQYNRLTEMAGYAENQGTSVVTERNNSDPLMSHTREYIKPLNHAIDLWEDDPLNANKIAIARIWKAWVFHIITDSYGDVPYFQAGLPVDEAVDQPEYDPQEEIYNDMLNELQEAEAMLTDSEEQLDLGAADIIYNGDINKWRRFANSLRFRLAIRVRYADPQLASDHISDIMSNNKPLIEMEEDMAYIQTEGETADNTSNRNPLYNRSINANIPVYANMTISEVLQMRDDPRLPIYLNPAPEPRDGDMWRGRPTNVSVENQNQLAGTEGQWADRYTREATARLGDLFQEAEYRIKVLHAPEVYFLRAEAALFGLTNENAQELHREGIRQAMALYDVDQAEVDDYMQTGAANLSGSQEDQLREIIVQKYIANYWLSQESWSEHRRTGYPVTWIGTRGDVYDDEDRELQRRYQYPFDEDLKNSENVNEAVSRLSNGDTYRSKFWWDAKEGVPIPHPNKDIFPPERDFD</sequence>
<dbReference type="PROSITE" id="PS51257">
    <property type="entry name" value="PROKAR_LIPOPROTEIN"/>
    <property type="match status" value="1"/>
</dbReference>
<feature type="chain" id="PRO_5012341371" evidence="1">
    <location>
        <begin position="25"/>
        <end position="525"/>
    </location>
</feature>
<dbReference type="InterPro" id="IPR011990">
    <property type="entry name" value="TPR-like_helical_dom_sf"/>
</dbReference>
<dbReference type="Gene3D" id="1.25.40.390">
    <property type="match status" value="1"/>
</dbReference>
<dbReference type="InterPro" id="IPR041662">
    <property type="entry name" value="SusD-like_2"/>
</dbReference>
<dbReference type="EMBL" id="FQUS01000027">
    <property type="protein sequence ID" value="SHG41063.1"/>
    <property type="molecule type" value="Genomic_DNA"/>
</dbReference>
<dbReference type="SUPFAM" id="SSF48452">
    <property type="entry name" value="TPR-like"/>
    <property type="match status" value="1"/>
</dbReference>
<keyword evidence="3" id="KW-1185">Reference proteome</keyword>
<feature type="signal peptide" evidence="1">
    <location>
        <begin position="1"/>
        <end position="24"/>
    </location>
</feature>
<dbReference type="Proteomes" id="UP000184041">
    <property type="component" value="Unassembled WGS sequence"/>
</dbReference>
<reference evidence="2 3" key="1">
    <citation type="submission" date="2016-11" db="EMBL/GenBank/DDBJ databases">
        <authorList>
            <person name="Jaros S."/>
            <person name="Januszkiewicz K."/>
            <person name="Wedrychowicz H."/>
        </authorList>
    </citation>
    <scope>NUCLEOTIDE SEQUENCE [LARGE SCALE GENOMIC DNA]</scope>
    <source>
        <strain evidence="2 3">DSM 21986</strain>
    </source>
</reference>
<gene>
    <name evidence="2" type="ORF">SAMN05443144_12745</name>
</gene>
<proteinExistence type="predicted"/>
<accession>A0A1M5JM05</accession>
<evidence type="ECO:0000256" key="1">
    <source>
        <dbReference type="SAM" id="SignalP"/>
    </source>
</evidence>
<dbReference type="AlphaFoldDB" id="A0A1M5JM05"/>
<organism evidence="2 3">
    <name type="scientific">Fodinibius roseus</name>
    <dbReference type="NCBI Taxonomy" id="1194090"/>
    <lineage>
        <taxon>Bacteria</taxon>
        <taxon>Pseudomonadati</taxon>
        <taxon>Balneolota</taxon>
        <taxon>Balneolia</taxon>
        <taxon>Balneolales</taxon>
        <taxon>Balneolaceae</taxon>
        <taxon>Fodinibius</taxon>
    </lineage>
</organism>
<evidence type="ECO:0000313" key="2">
    <source>
        <dbReference type="EMBL" id="SHG41063.1"/>
    </source>
</evidence>
<keyword evidence="1" id="KW-0732">Signal</keyword>
<dbReference type="RefSeq" id="WP_073067880.1">
    <property type="nucleotide sequence ID" value="NZ_FQUS01000027.1"/>
</dbReference>
<name>A0A1M5JM05_9BACT</name>
<dbReference type="Pfam" id="PF12771">
    <property type="entry name" value="SusD-like_2"/>
    <property type="match status" value="1"/>
</dbReference>
<dbReference type="STRING" id="1194090.SAMN05443144_12745"/>